<protein>
    <submittedName>
        <fullName evidence="1">Uncharacterized protein</fullName>
    </submittedName>
</protein>
<dbReference type="OrthoDB" id="2802287at2759"/>
<dbReference type="EMBL" id="JH930468">
    <property type="protein sequence ID" value="EKM61806.1"/>
    <property type="molecule type" value="Genomic_DNA"/>
</dbReference>
<gene>
    <name evidence="1" type="ORF">PHACADRAFT_83649</name>
</gene>
<dbReference type="Proteomes" id="UP000008370">
    <property type="component" value="Unassembled WGS sequence"/>
</dbReference>
<dbReference type="HOGENOM" id="CLU_1030985_0_0_1"/>
<accession>K5VFN4</accession>
<evidence type="ECO:0000313" key="2">
    <source>
        <dbReference type="Proteomes" id="UP000008370"/>
    </source>
</evidence>
<sequence>MQDILSLHQVRVLANIISLAKSEPTPEICKAFKQASHLKQLWLIILEYDVVSEGLTIPYYCRSLGLLSSGQTESLALYILRLRQALLMDTEGRSPAMVTFNQTHSVTWVRLVLEQWVLVTCSNQVTSIICLWSLQPFYRSKRPPEIVAQASLEGPVVTGLFKVQDNQSIIVLELRAAFQTIIEILSLHISNDQRLIFVCLKRFKNDVSHVRCLRRPSIGFSLHQEQSIASILDWHTREVVNLCRAPSSDMSVFAALIGKALMCCRAAPWQWPLIVA</sequence>
<reference evidence="1 2" key="1">
    <citation type="journal article" date="2012" name="BMC Genomics">
        <title>Comparative genomics of the white-rot fungi, Phanerochaete carnosa and P. chrysosporium, to elucidate the genetic basis of the distinct wood types they colonize.</title>
        <authorList>
            <person name="Suzuki H."/>
            <person name="MacDonald J."/>
            <person name="Syed K."/>
            <person name="Salamov A."/>
            <person name="Hori C."/>
            <person name="Aerts A."/>
            <person name="Henrissat B."/>
            <person name="Wiebenga A."/>
            <person name="vanKuyk P.A."/>
            <person name="Barry K."/>
            <person name="Lindquist E."/>
            <person name="LaButti K."/>
            <person name="Lapidus A."/>
            <person name="Lucas S."/>
            <person name="Coutinho P."/>
            <person name="Gong Y."/>
            <person name="Samejima M."/>
            <person name="Mahadevan R."/>
            <person name="Abou-Zaid M."/>
            <person name="de Vries R.P."/>
            <person name="Igarashi K."/>
            <person name="Yadav J.S."/>
            <person name="Grigoriev I.V."/>
            <person name="Master E.R."/>
        </authorList>
    </citation>
    <scope>NUCLEOTIDE SEQUENCE [LARGE SCALE GENOMIC DNA]</scope>
    <source>
        <strain evidence="1 2">HHB-10118-sp</strain>
    </source>
</reference>
<dbReference type="AlphaFoldDB" id="K5VFN4"/>
<dbReference type="GeneID" id="18920408"/>
<organism evidence="1 2">
    <name type="scientific">Phanerochaete carnosa (strain HHB-10118-sp)</name>
    <name type="common">White-rot fungus</name>
    <name type="synonym">Peniophora carnosa</name>
    <dbReference type="NCBI Taxonomy" id="650164"/>
    <lineage>
        <taxon>Eukaryota</taxon>
        <taxon>Fungi</taxon>
        <taxon>Dikarya</taxon>
        <taxon>Basidiomycota</taxon>
        <taxon>Agaricomycotina</taxon>
        <taxon>Agaricomycetes</taxon>
        <taxon>Polyporales</taxon>
        <taxon>Phanerochaetaceae</taxon>
        <taxon>Phanerochaete</taxon>
    </lineage>
</organism>
<dbReference type="InParanoid" id="K5VFN4"/>
<dbReference type="KEGG" id="pco:PHACADRAFT_83649"/>
<dbReference type="RefSeq" id="XP_007391204.1">
    <property type="nucleotide sequence ID" value="XM_007391142.1"/>
</dbReference>
<evidence type="ECO:0000313" key="1">
    <source>
        <dbReference type="EMBL" id="EKM61806.1"/>
    </source>
</evidence>
<name>K5VFN4_PHACS</name>
<keyword evidence="2" id="KW-1185">Reference proteome</keyword>
<proteinExistence type="predicted"/>